<dbReference type="Proteomes" id="UP000619457">
    <property type="component" value="Unassembled WGS sequence"/>
</dbReference>
<dbReference type="Pfam" id="PF15892">
    <property type="entry name" value="BNR_4"/>
    <property type="match status" value="1"/>
</dbReference>
<dbReference type="AlphaFoldDB" id="A0A918UPM7"/>
<proteinExistence type="predicted"/>
<protein>
    <recommendedName>
        <fullName evidence="3">BNR repeat-containing family member</fullName>
    </recommendedName>
</protein>
<name>A0A918UPM7_9BACT</name>
<evidence type="ECO:0000313" key="2">
    <source>
        <dbReference type="Proteomes" id="UP000619457"/>
    </source>
</evidence>
<keyword evidence="2" id="KW-1185">Reference proteome</keyword>
<gene>
    <name evidence="1" type="ORF">GCM10007049_16990</name>
</gene>
<evidence type="ECO:0000313" key="1">
    <source>
        <dbReference type="EMBL" id="GGZ25116.1"/>
    </source>
</evidence>
<reference evidence="1" key="2">
    <citation type="submission" date="2020-09" db="EMBL/GenBank/DDBJ databases">
        <authorList>
            <person name="Sun Q."/>
            <person name="Kim S."/>
        </authorList>
    </citation>
    <scope>NUCLEOTIDE SEQUENCE</scope>
    <source>
        <strain evidence="1">KCTC 12368</strain>
    </source>
</reference>
<organism evidence="1 2">
    <name type="scientific">Echinicola pacifica</name>
    <dbReference type="NCBI Taxonomy" id="346377"/>
    <lineage>
        <taxon>Bacteria</taxon>
        <taxon>Pseudomonadati</taxon>
        <taxon>Bacteroidota</taxon>
        <taxon>Cytophagia</taxon>
        <taxon>Cytophagales</taxon>
        <taxon>Cyclobacteriaceae</taxon>
        <taxon>Echinicola</taxon>
    </lineage>
</organism>
<reference evidence="1" key="1">
    <citation type="journal article" date="2014" name="Int. J. Syst. Evol. Microbiol.">
        <title>Complete genome sequence of Corynebacterium casei LMG S-19264T (=DSM 44701T), isolated from a smear-ripened cheese.</title>
        <authorList>
            <consortium name="US DOE Joint Genome Institute (JGI-PGF)"/>
            <person name="Walter F."/>
            <person name="Albersmeier A."/>
            <person name="Kalinowski J."/>
            <person name="Ruckert C."/>
        </authorList>
    </citation>
    <scope>NUCLEOTIDE SEQUENCE</scope>
    <source>
        <strain evidence="1">KCTC 12368</strain>
    </source>
</reference>
<dbReference type="EMBL" id="BMWX01000003">
    <property type="protein sequence ID" value="GGZ25116.1"/>
    <property type="molecule type" value="Genomic_DNA"/>
</dbReference>
<dbReference type="RefSeq" id="WP_044201980.1">
    <property type="nucleotide sequence ID" value="NZ_BMWX01000003.1"/>
</dbReference>
<sequence>MIIDNSKVILFLSILLLGWKAEAQTRLIDESKVSDEGLFFDGEKGIDYQFGQRISPHGSCMDVVGDYIYLTWYQGGMDQRRMMLSRRKISGGSWKTIAFPDVHIGYRGDSTKGDSHNTIAVGISPIDHTVHLVYDMHAYSKKDFPTHYFNYKVSQKGGAIVPDEKWDIAIFSEKLHQLNEEENYERFTYPNLFRGPDGLLFLNWRVGGSGNGNHCLAYYDGEAWSRRVIFNEGNQGSPSDNYSIYGGFKFLSGQLQAGFSIRYSDYTTSDRYVYNTGLYYAYSKLVDGKLHWYSAKGEEIAMPLQNPNSIKIGEPLDLGLGKTISTSPSWTVTDSKAAHFINRVDDTYVHYYKAANGQDFEHEIIDFDGGSLFSFGEQVINLGLEEGRPVIRSTPAGSNDWKEEYHYQGDKKFKFGTAVRKDDQLFYYLMEDQSGDAQPLYVLIFKIEE</sequence>
<evidence type="ECO:0008006" key="3">
    <source>
        <dbReference type="Google" id="ProtNLM"/>
    </source>
</evidence>
<accession>A0A918UPM7</accession>
<comment type="caution">
    <text evidence="1">The sequence shown here is derived from an EMBL/GenBank/DDBJ whole genome shotgun (WGS) entry which is preliminary data.</text>
</comment>